<dbReference type="eggNOG" id="ENOG502S5XW">
    <property type="taxonomic scope" value="Eukaryota"/>
</dbReference>
<dbReference type="InParanoid" id="A0A059B9X1"/>
<reference evidence="3" key="1">
    <citation type="submission" date="2013-07" db="EMBL/GenBank/DDBJ databases">
        <title>The genome of Eucalyptus grandis.</title>
        <authorList>
            <person name="Schmutz J."/>
            <person name="Hayes R."/>
            <person name="Myburg A."/>
            <person name="Tuskan G."/>
            <person name="Grattapaglia D."/>
            <person name="Rokhsar D.S."/>
        </authorList>
    </citation>
    <scope>NUCLEOTIDE SEQUENCE</scope>
    <source>
        <tissue evidence="3">Leaf extractions</tissue>
    </source>
</reference>
<dbReference type="PANTHER" id="PTHR33731:SF2">
    <property type="entry name" value="ORGAN-SPECIFIC PROTEIN S2-LIKE"/>
    <property type="match status" value="1"/>
</dbReference>
<accession>A0A059B9X1</accession>
<feature type="region of interest" description="Disordered" evidence="1">
    <location>
        <begin position="54"/>
        <end position="94"/>
    </location>
</feature>
<feature type="compositionally biased region" description="Basic and acidic residues" evidence="1">
    <location>
        <begin position="64"/>
        <end position="88"/>
    </location>
</feature>
<sequence>MSYQVSFTIIVAVLIFTATTDARKDPGEYWVSIMKEEPMPEAIEGLLHVSNSASDQPRLTSLPKKKDADYHGDNKLEDDKQFAGDFEPRPNISAYGDDAKLQEKKFAEDFEPRPNISAYGDDTRLKEKKFVEDFEPRPNISAYGQD</sequence>
<dbReference type="InterPro" id="IPR024489">
    <property type="entry name" value="Organ_specific_prot"/>
</dbReference>
<dbReference type="OrthoDB" id="1734141at2759"/>
<organism evidence="3">
    <name type="scientific">Eucalyptus grandis</name>
    <name type="common">Flooded gum</name>
    <dbReference type="NCBI Taxonomy" id="71139"/>
    <lineage>
        <taxon>Eukaryota</taxon>
        <taxon>Viridiplantae</taxon>
        <taxon>Streptophyta</taxon>
        <taxon>Embryophyta</taxon>
        <taxon>Tracheophyta</taxon>
        <taxon>Spermatophyta</taxon>
        <taxon>Magnoliopsida</taxon>
        <taxon>eudicotyledons</taxon>
        <taxon>Gunneridae</taxon>
        <taxon>Pentapetalae</taxon>
        <taxon>rosids</taxon>
        <taxon>malvids</taxon>
        <taxon>Myrtales</taxon>
        <taxon>Myrtaceae</taxon>
        <taxon>Myrtoideae</taxon>
        <taxon>Eucalypteae</taxon>
        <taxon>Eucalyptus</taxon>
    </lineage>
</organism>
<feature type="chain" id="PRO_5001568429" description="Organ-specific protein S2" evidence="2">
    <location>
        <begin position="23"/>
        <end position="146"/>
    </location>
</feature>
<feature type="signal peptide" evidence="2">
    <location>
        <begin position="1"/>
        <end position="22"/>
    </location>
</feature>
<dbReference type="EMBL" id="KK198759">
    <property type="protein sequence ID" value="KCW62844.1"/>
    <property type="molecule type" value="Genomic_DNA"/>
</dbReference>
<keyword evidence="2" id="KW-0732">Signal</keyword>
<dbReference type="OMA" id="EYWGAVM"/>
<gene>
    <name evidence="3" type="ORF">EUGRSUZ_G00440</name>
</gene>
<dbReference type="Gramene" id="KCW62844">
    <property type="protein sequence ID" value="KCW62844"/>
    <property type="gene ID" value="EUGRSUZ_G00440"/>
</dbReference>
<dbReference type="PANTHER" id="PTHR33731">
    <property type="entry name" value="PROTEIN, PUTATIVE-RELATED"/>
    <property type="match status" value="1"/>
</dbReference>
<name>A0A059B9X1_EUCGR</name>
<evidence type="ECO:0008006" key="4">
    <source>
        <dbReference type="Google" id="ProtNLM"/>
    </source>
</evidence>
<dbReference type="Pfam" id="PF10950">
    <property type="entry name" value="Organ_specific"/>
    <property type="match status" value="1"/>
</dbReference>
<proteinExistence type="predicted"/>
<dbReference type="AlphaFoldDB" id="A0A059B9X1"/>
<evidence type="ECO:0000313" key="3">
    <source>
        <dbReference type="EMBL" id="KCW62844.1"/>
    </source>
</evidence>
<evidence type="ECO:0000256" key="1">
    <source>
        <dbReference type="SAM" id="MobiDB-lite"/>
    </source>
</evidence>
<protein>
    <recommendedName>
        <fullName evidence="4">Organ-specific protein S2</fullName>
    </recommendedName>
</protein>
<evidence type="ECO:0000256" key="2">
    <source>
        <dbReference type="SAM" id="SignalP"/>
    </source>
</evidence>
<dbReference type="KEGG" id="egr:104452634"/>